<protein>
    <recommendedName>
        <fullName evidence="3">PF09926 repeat protein</fullName>
    </recommendedName>
</protein>
<evidence type="ECO:0008006" key="3">
    <source>
        <dbReference type="Google" id="ProtNLM"/>
    </source>
</evidence>
<gene>
    <name evidence="1" type="ORF">LEP1GSC038_0682</name>
</gene>
<reference evidence="1 2" key="1">
    <citation type="submission" date="2013-01" db="EMBL/GenBank/DDBJ databases">
        <authorList>
            <person name="Harkins D.M."/>
            <person name="Durkin A.S."/>
            <person name="Brinkac L.M."/>
            <person name="Haft D.H."/>
            <person name="Selengut J.D."/>
            <person name="Sanka R."/>
            <person name="DePew J."/>
            <person name="Purushe J."/>
            <person name="Hospenthal D.R."/>
            <person name="Murray C.K."/>
            <person name="Pimentel G."/>
            <person name="Wasfy M."/>
            <person name="Vinetz J.M."/>
            <person name="Sutton G.G."/>
            <person name="Nierman W.C."/>
            <person name="Fouts D.E."/>
        </authorList>
    </citation>
    <scope>NUCLEOTIDE SEQUENCE [LARGE SCALE GENOMIC DNA]</scope>
    <source>
        <strain evidence="1 2">2006001855</strain>
    </source>
</reference>
<comment type="caution">
    <text evidence="1">The sequence shown here is derived from an EMBL/GenBank/DDBJ whole genome shotgun (WGS) entry which is preliminary data.</text>
</comment>
<organism evidence="1 2">
    <name type="scientific">Leptospira weilii str. 2006001855</name>
    <dbReference type="NCBI Taxonomy" id="996804"/>
    <lineage>
        <taxon>Bacteria</taxon>
        <taxon>Pseudomonadati</taxon>
        <taxon>Spirochaetota</taxon>
        <taxon>Spirochaetia</taxon>
        <taxon>Leptospirales</taxon>
        <taxon>Leptospiraceae</taxon>
        <taxon>Leptospira</taxon>
    </lineage>
</organism>
<dbReference type="Proteomes" id="UP000012101">
    <property type="component" value="Unassembled WGS sequence"/>
</dbReference>
<sequence>MGKGMETKKRTKGYALGEAVRDKVTGQKMYVEVTWTPEVRCVYFDAEKESLVKVEKLPEDLERIKGLLPYLPK</sequence>
<accession>M6FP20</accession>
<dbReference type="AlphaFoldDB" id="M6FP20"/>
<evidence type="ECO:0000313" key="2">
    <source>
        <dbReference type="Proteomes" id="UP000012101"/>
    </source>
</evidence>
<name>M6FP20_9LEPT</name>
<proteinExistence type="predicted"/>
<evidence type="ECO:0000313" key="1">
    <source>
        <dbReference type="EMBL" id="EMM74225.1"/>
    </source>
</evidence>
<dbReference type="EMBL" id="AFJM02000014">
    <property type="protein sequence ID" value="EMM74225.1"/>
    <property type="molecule type" value="Genomic_DNA"/>
</dbReference>